<evidence type="ECO:0000313" key="2">
    <source>
        <dbReference type="EMBL" id="AOJ02176.1"/>
    </source>
</evidence>
<proteinExistence type="predicted"/>
<evidence type="ECO:0000313" key="3">
    <source>
        <dbReference type="Proteomes" id="UP000062519"/>
    </source>
</evidence>
<dbReference type="InterPro" id="IPR036291">
    <property type="entry name" value="NAD(P)-bd_dom_sf"/>
</dbReference>
<reference evidence="2 3" key="1">
    <citation type="submission" date="2015-12" db="EMBL/GenBank/DDBJ databases">
        <title>Diversity of Burkholderia near neighbor genomes.</title>
        <authorList>
            <person name="Sahl J."/>
            <person name="Wagner D."/>
            <person name="Keim P."/>
        </authorList>
    </citation>
    <scope>NUCLEOTIDE SEQUENCE [LARGE SCALE GENOMIC DNA]</scope>
    <source>
        <strain evidence="2 3">BDU6</strain>
    </source>
</reference>
<feature type="domain" description="NAD-dependent epimerase/dehydratase" evidence="1">
    <location>
        <begin position="7"/>
        <end position="242"/>
    </location>
</feature>
<dbReference type="SUPFAM" id="SSF51735">
    <property type="entry name" value="NAD(P)-binding Rossmann-fold domains"/>
    <property type="match status" value="1"/>
</dbReference>
<dbReference type="PANTHER" id="PTHR43245">
    <property type="entry name" value="BIFUNCTIONAL POLYMYXIN RESISTANCE PROTEIN ARNA"/>
    <property type="match status" value="1"/>
</dbReference>
<dbReference type="Pfam" id="PF01370">
    <property type="entry name" value="Epimerase"/>
    <property type="match status" value="1"/>
</dbReference>
<dbReference type="Gene3D" id="3.40.50.720">
    <property type="entry name" value="NAD(P)-binding Rossmann-like Domain"/>
    <property type="match status" value="1"/>
</dbReference>
<dbReference type="CDD" id="cd08946">
    <property type="entry name" value="SDR_e"/>
    <property type="match status" value="1"/>
</dbReference>
<keyword evidence="3" id="KW-1185">Reference proteome</keyword>
<dbReference type="EMBL" id="CP013386">
    <property type="protein sequence ID" value="AOJ02176.1"/>
    <property type="molecule type" value="Genomic_DNA"/>
</dbReference>
<sequence>MTEPTFVLVTGGAGYIGSRLVPRLLAAGHRVRVLDAQFFSNGLEQLGRHPRLDAIKGDIRDKRTVERSLRGVTTVIHLAAVANDPSFNSDPALSRSINIDCLPHLMESAKRQGCRRFIYASSASVYGISDEPVVDERQPCVPITDYNRYKAEGENILFGLSSPSFETVAVRAATVCGWSPRQRLDLTVNILTASALARGEITVFGGRQYRPNVHVGDLSRLYTTLVRRDSLGAACGRAVNVGYENHTVADIAAQVKDVVDRYFSANVPITTTASDDVRSYRLDSSLARRELGFEFAYTIRDAVLEICDQWQSGWFQDSADVLSDPRYHNLINMRVSDWSFASPAGGPC</sequence>
<evidence type="ECO:0000259" key="1">
    <source>
        <dbReference type="Pfam" id="PF01370"/>
    </source>
</evidence>
<dbReference type="PANTHER" id="PTHR43245:SF23">
    <property type="entry name" value="NAD(P)-BINDING DOMAIN-CONTAINING PROTEIN"/>
    <property type="match status" value="1"/>
</dbReference>
<dbReference type="InterPro" id="IPR001509">
    <property type="entry name" value="Epimerase_deHydtase"/>
</dbReference>
<dbReference type="KEGG" id="buu:WS70_10330"/>
<protein>
    <recommendedName>
        <fullName evidence="1">NAD-dependent epimerase/dehydratase domain-containing protein</fullName>
    </recommendedName>
</protein>
<gene>
    <name evidence="2" type="ORF">WS70_10330</name>
</gene>
<accession>A0A1B4FEQ0</accession>
<dbReference type="AlphaFoldDB" id="A0A1B4FEQ0"/>
<organism evidence="2 3">
    <name type="scientific">Burkholderia mayonis</name>
    <dbReference type="NCBI Taxonomy" id="1385591"/>
    <lineage>
        <taxon>Bacteria</taxon>
        <taxon>Pseudomonadati</taxon>
        <taxon>Pseudomonadota</taxon>
        <taxon>Betaproteobacteria</taxon>
        <taxon>Burkholderiales</taxon>
        <taxon>Burkholderiaceae</taxon>
        <taxon>Burkholderia</taxon>
        <taxon>pseudomallei group</taxon>
    </lineage>
</organism>
<dbReference type="Proteomes" id="UP000062519">
    <property type="component" value="Chromosome 1"/>
</dbReference>
<dbReference type="InterPro" id="IPR050177">
    <property type="entry name" value="Lipid_A_modif_metabolic_enz"/>
</dbReference>
<name>A0A1B4FEQ0_9BURK</name>